<gene>
    <name evidence="3" type="ORF">PLOB_00010515</name>
</gene>
<keyword evidence="4" id="KW-1185">Reference proteome</keyword>
<dbReference type="EMBL" id="CALNXK010000154">
    <property type="protein sequence ID" value="CAH3170165.1"/>
    <property type="molecule type" value="Genomic_DNA"/>
</dbReference>
<dbReference type="Gene3D" id="1.25.40.10">
    <property type="entry name" value="Tetratricopeptide repeat domain"/>
    <property type="match status" value="1"/>
</dbReference>
<dbReference type="InterPro" id="IPR011990">
    <property type="entry name" value="TPR-like_helical_dom_sf"/>
</dbReference>
<dbReference type="PANTHER" id="PTHR12480">
    <property type="entry name" value="ARGININE DEMETHYLASE AND LYSYL-HYDROXYLASE JMJD"/>
    <property type="match status" value="1"/>
</dbReference>
<feature type="domain" description="JmjC" evidence="2">
    <location>
        <begin position="96"/>
        <end position="241"/>
    </location>
</feature>
<dbReference type="Pfam" id="PF13432">
    <property type="entry name" value="TPR_16"/>
    <property type="match status" value="1"/>
</dbReference>
<dbReference type="InterPro" id="IPR041667">
    <property type="entry name" value="Cupin_8"/>
</dbReference>
<comment type="caution">
    <text evidence="3">The sequence shown here is derived from an EMBL/GenBank/DDBJ whole genome shotgun (WGS) entry which is preliminary data.</text>
</comment>
<evidence type="ECO:0000313" key="3">
    <source>
        <dbReference type="EMBL" id="CAH3170165.1"/>
    </source>
</evidence>
<dbReference type="Pfam" id="PF13621">
    <property type="entry name" value="Cupin_8"/>
    <property type="match status" value="1"/>
</dbReference>
<keyword evidence="1" id="KW-0802">TPR repeat</keyword>
<feature type="non-terminal residue" evidence="3">
    <location>
        <position position="1"/>
    </location>
</feature>
<dbReference type="SUPFAM" id="SSF51197">
    <property type="entry name" value="Clavaminate synthase-like"/>
    <property type="match status" value="1"/>
</dbReference>
<dbReference type="InterPro" id="IPR050910">
    <property type="entry name" value="JMJD6_ArgDemeth/LysHydrox"/>
</dbReference>
<dbReference type="Proteomes" id="UP001159405">
    <property type="component" value="Unassembled WGS sequence"/>
</dbReference>
<name>A0ABN8QTA9_9CNID</name>
<dbReference type="PROSITE" id="PS50005">
    <property type="entry name" value="TPR"/>
    <property type="match status" value="1"/>
</dbReference>
<dbReference type="SUPFAM" id="SSF48452">
    <property type="entry name" value="TPR-like"/>
    <property type="match status" value="1"/>
</dbReference>
<evidence type="ECO:0000313" key="4">
    <source>
        <dbReference type="Proteomes" id="UP001159405"/>
    </source>
</evidence>
<sequence length="456" mass="52750">ITCFLIYYVISKTSVKISPEVSGWQRASSEDELKYNTSLCTIEKRNAESLDFEEFEKIYRYKKPLIVQFNGDTQTSFKKYLEIMHEKKHNEEPMYVFDRRFYNDSELPQSVRVPSYFRIKDGVDSSIFFLGGSGSGVSFHKHADAWNGVIFGRKRWFLYPPQKTPPGGVWPSFSQLDWINKVYPNPSPKDKPVECIQEEGDILYLPESYYHGTVNIGDTMAIGIQKYNAATKIEKLFYKSVKGGDQLKIFQELSALLPDNTEMLHKLADQYFQRGDIQKAIKVSASAPRGNNCFSIIQPVGKKYQDKINLSSKTRFSRHCFGFQSRRFSLKNHEIFNTYSRSLLQALETAVRVDPLFVIARLDLSRYYDHHGNQETAEKLFKEALEVHPDSFDGHIHYGEFLYSKGDYVNAASEYKQITRLRPDKKFGYYQLAKCVDRIGDKQGAKAARLKLQEIE</sequence>
<evidence type="ECO:0000256" key="1">
    <source>
        <dbReference type="PROSITE-ProRule" id="PRU00339"/>
    </source>
</evidence>
<accession>A0ABN8QTA9</accession>
<dbReference type="InterPro" id="IPR003347">
    <property type="entry name" value="JmjC_dom"/>
</dbReference>
<dbReference type="PANTHER" id="PTHR12480:SF21">
    <property type="entry name" value="JMJC DOMAIN-CONTAINING PROTEIN 8"/>
    <property type="match status" value="1"/>
</dbReference>
<proteinExistence type="predicted"/>
<organism evidence="3 4">
    <name type="scientific">Porites lobata</name>
    <dbReference type="NCBI Taxonomy" id="104759"/>
    <lineage>
        <taxon>Eukaryota</taxon>
        <taxon>Metazoa</taxon>
        <taxon>Cnidaria</taxon>
        <taxon>Anthozoa</taxon>
        <taxon>Hexacorallia</taxon>
        <taxon>Scleractinia</taxon>
        <taxon>Fungiina</taxon>
        <taxon>Poritidae</taxon>
        <taxon>Porites</taxon>
    </lineage>
</organism>
<dbReference type="InterPro" id="IPR019734">
    <property type="entry name" value="TPR_rpt"/>
</dbReference>
<reference evidence="3 4" key="1">
    <citation type="submission" date="2022-05" db="EMBL/GenBank/DDBJ databases">
        <authorList>
            <consortium name="Genoscope - CEA"/>
            <person name="William W."/>
        </authorList>
    </citation>
    <scope>NUCLEOTIDE SEQUENCE [LARGE SCALE GENOMIC DNA]</scope>
</reference>
<dbReference type="PROSITE" id="PS51184">
    <property type="entry name" value="JMJC"/>
    <property type="match status" value="1"/>
</dbReference>
<protein>
    <recommendedName>
        <fullName evidence="2">JmjC domain-containing protein</fullName>
    </recommendedName>
</protein>
<evidence type="ECO:0000259" key="2">
    <source>
        <dbReference type="PROSITE" id="PS51184"/>
    </source>
</evidence>
<dbReference type="Gene3D" id="2.60.120.650">
    <property type="entry name" value="Cupin"/>
    <property type="match status" value="1"/>
</dbReference>
<feature type="repeat" description="TPR" evidence="1">
    <location>
        <begin position="358"/>
        <end position="391"/>
    </location>
</feature>